<protein>
    <submittedName>
        <fullName evidence="2">Putative prophage protein (Ps3)</fullName>
    </submittedName>
</protein>
<dbReference type="GeneID" id="77286936"/>
<organism evidence="2">
    <name type="scientific">Planktothrix agardhii</name>
    <name type="common">Oscillatoria agardhii</name>
    <dbReference type="NCBI Taxonomy" id="1160"/>
    <lineage>
        <taxon>Bacteria</taxon>
        <taxon>Bacillati</taxon>
        <taxon>Cyanobacteriota</taxon>
        <taxon>Cyanophyceae</taxon>
        <taxon>Oscillatoriophycideae</taxon>
        <taxon>Oscillatoriales</taxon>
        <taxon>Microcoleaceae</taxon>
        <taxon>Planktothrix</taxon>
    </lineage>
</organism>
<dbReference type="InterPro" id="IPR025272">
    <property type="entry name" value="SocA_Panacea"/>
</dbReference>
<evidence type="ECO:0000259" key="1">
    <source>
        <dbReference type="Pfam" id="PF13274"/>
    </source>
</evidence>
<proteinExistence type="predicted"/>
<reference evidence="2" key="1">
    <citation type="submission" date="2015-09" db="EMBL/GenBank/DDBJ databases">
        <authorList>
            <person name="Jackson K.R."/>
            <person name="Lunt B.L."/>
            <person name="Fisher J.N.B."/>
            <person name="Gardner A.V."/>
            <person name="Bailey M.E."/>
            <person name="Deus L.M."/>
            <person name="Earl A.S."/>
            <person name="Gibby P.D."/>
            <person name="Hartmann K.A."/>
            <person name="Liu J.E."/>
            <person name="Manci A.M."/>
            <person name="Nielsen D.A."/>
            <person name="Solomon M.B."/>
            <person name="Breakwell D.P."/>
            <person name="Burnett S.H."/>
            <person name="Grose J.H."/>
        </authorList>
    </citation>
    <scope>NUCLEOTIDE SEQUENCE</scope>
    <source>
        <strain evidence="2">7805</strain>
    </source>
</reference>
<dbReference type="RefSeq" id="WP_227350126.1">
    <property type="nucleotide sequence ID" value="NZ_LR882950.1"/>
</dbReference>
<feature type="domain" description="Antitoxin SocA-like Panacea" evidence="1">
    <location>
        <begin position="29"/>
        <end position="122"/>
    </location>
</feature>
<accession>A0A1J1JIC3</accession>
<name>A0A1J1JIC3_PLAAG</name>
<dbReference type="Pfam" id="PF13274">
    <property type="entry name" value="SocA_Panacea"/>
    <property type="match status" value="1"/>
</dbReference>
<evidence type="ECO:0000313" key="2">
    <source>
        <dbReference type="EMBL" id="CUM60861.1"/>
    </source>
</evidence>
<sequence length="200" mass="23367">MINSLNIARYFIVKAYQDGIEAEMTNMKVQKLLYYAQSLYLALYDQPLFEEEIQAWRYGPVCPPAYQYYSEFEANQLPIPDAEIILEIPDDQKLVLEEVWDYFGGYHAYRLSGMTHLEFPWKKARQGLSSEARSTQPILIEDMKALGYQKLEVIERDHPAYEPVMYEVLKDTITSVNNQSEPSNLIHKGEVRDWINSLLN</sequence>
<dbReference type="AlphaFoldDB" id="A0A1J1JIC3"/>
<gene>
    <name evidence="2" type="ORF">PLAM_2895</name>
</gene>
<dbReference type="EMBL" id="LO018304">
    <property type="protein sequence ID" value="CUM60861.1"/>
    <property type="molecule type" value="Genomic_DNA"/>
</dbReference>